<evidence type="ECO:0000256" key="1">
    <source>
        <dbReference type="SAM" id="Phobius"/>
    </source>
</evidence>
<keyword evidence="1" id="KW-1133">Transmembrane helix</keyword>
<dbReference type="KEGG" id="smag:AN936_13525"/>
<keyword evidence="1" id="KW-0472">Membrane</keyword>
<accession>A0A0N9UNE7</accession>
<protein>
    <recommendedName>
        <fullName evidence="4">Sugar transporter</fullName>
    </recommendedName>
</protein>
<reference evidence="2 3" key="1">
    <citation type="journal article" date="2015" name="Genome Announc.">
        <title>Complete Genome Sequence of Polypropylene Glycol- and Polyethylene Glycol-Degrading Sphingopyxis macrogoltabida Strain EY-1.</title>
        <authorList>
            <person name="Ohtsubo Y."/>
            <person name="Nagata Y."/>
            <person name="Numata M."/>
            <person name="Tsuchikane K."/>
            <person name="Hosoyama A."/>
            <person name="Yamazoe A."/>
            <person name="Tsuda M."/>
            <person name="Fujita N."/>
            <person name="Kawai F."/>
        </authorList>
    </citation>
    <scope>NUCLEOTIDE SEQUENCE [LARGE SCALE GENOMIC DNA]</scope>
    <source>
        <strain evidence="2 3">EY-1</strain>
    </source>
</reference>
<proteinExistence type="predicted"/>
<name>A0A0N9UNE7_SPHMC</name>
<feature type="transmembrane region" description="Helical" evidence="1">
    <location>
        <begin position="51"/>
        <end position="79"/>
    </location>
</feature>
<evidence type="ECO:0000313" key="3">
    <source>
        <dbReference type="Proteomes" id="UP000058074"/>
    </source>
</evidence>
<evidence type="ECO:0008006" key="4">
    <source>
        <dbReference type="Google" id="ProtNLM"/>
    </source>
</evidence>
<gene>
    <name evidence="2" type="ORF">AN936_13525</name>
</gene>
<keyword evidence="1" id="KW-0812">Transmembrane</keyword>
<dbReference type="PATRIC" id="fig|33050.5.peg.2798"/>
<sequence length="147" mass="16115">MNMTTVGKTPVHLWVVGGVSLLWNAFGAFDYTMTKMANADYLAGFTPEQQAWFASFPVWANIGWALGVWGSVLGSILLLARSRHAVTAFAVSLVGLAISCLYQFGMHYADLTRMFGSFPAVFTLVIWAILIALFVYTRRQAAAGVLR</sequence>
<dbReference type="Proteomes" id="UP000058074">
    <property type="component" value="Chromosome"/>
</dbReference>
<dbReference type="EMBL" id="CP012700">
    <property type="protein sequence ID" value="ALH81344.1"/>
    <property type="molecule type" value="Genomic_DNA"/>
</dbReference>
<evidence type="ECO:0000313" key="2">
    <source>
        <dbReference type="EMBL" id="ALH81344.1"/>
    </source>
</evidence>
<dbReference type="AlphaFoldDB" id="A0A0N9UNE7"/>
<feature type="transmembrane region" description="Helical" evidence="1">
    <location>
        <begin position="117"/>
        <end position="137"/>
    </location>
</feature>
<feature type="transmembrane region" description="Helical" evidence="1">
    <location>
        <begin position="86"/>
        <end position="105"/>
    </location>
</feature>
<organism evidence="2 3">
    <name type="scientific">Sphingopyxis macrogoltabida</name>
    <name type="common">Sphingomonas macrogoltabidus</name>
    <dbReference type="NCBI Taxonomy" id="33050"/>
    <lineage>
        <taxon>Bacteria</taxon>
        <taxon>Pseudomonadati</taxon>
        <taxon>Pseudomonadota</taxon>
        <taxon>Alphaproteobacteria</taxon>
        <taxon>Sphingomonadales</taxon>
        <taxon>Sphingomonadaceae</taxon>
        <taxon>Sphingopyxis</taxon>
    </lineage>
</organism>